<dbReference type="InterPro" id="IPR001173">
    <property type="entry name" value="Glyco_trans_2-like"/>
</dbReference>
<dbReference type="Gene3D" id="1.25.40.10">
    <property type="entry name" value="Tetratricopeptide repeat domain"/>
    <property type="match status" value="1"/>
</dbReference>
<dbReference type="SUPFAM" id="SSF48452">
    <property type="entry name" value="TPR-like"/>
    <property type="match status" value="1"/>
</dbReference>
<dbReference type="Pfam" id="PF13181">
    <property type="entry name" value="TPR_8"/>
    <property type="match status" value="1"/>
</dbReference>
<dbReference type="EMBL" id="JARAOX010000103">
    <property type="protein sequence ID" value="MDD9781339.1"/>
    <property type="molecule type" value="Genomic_DNA"/>
</dbReference>
<gene>
    <name evidence="2" type="ORF">PVE99_02680</name>
</gene>
<sequence length="366" mass="42883">MISISLCMIVKNEEDSLGRCLDSVYQLVDEINIIDTGSNDQTKKIASKYTDRIYDFEWIHDFSKARNYAFEKATKDYILWLDADDIFSQEDQKKLLALKMNLDSSVDSVTMKYILATDEYGNVTSSLRRNRLVKRSNDFRWIGAVHEYLEVWGNIINSEVAVTHKSIHHDSDRNLKIYEKKLINGEEFSPRDLYYFANELKDHRQFERAIKFYEQFLSTEKGWIEDNIAACGKLADCYHETFDKEGMIKSLLRSFTYTTPRPEFCCRLAHFFIEKNDYQSAIFWYELATKTGVSQDNWGFHNQVFSTWIPQIQLCVCYDVLGNYEKANYHNELAGAYRPNDPKYLHNKKYLATKLPIKKDGETNGA</sequence>
<dbReference type="SUPFAM" id="SSF53448">
    <property type="entry name" value="Nucleotide-diphospho-sugar transferases"/>
    <property type="match status" value="1"/>
</dbReference>
<feature type="domain" description="Glycosyltransferase 2-like" evidence="1">
    <location>
        <begin position="5"/>
        <end position="128"/>
    </location>
</feature>
<comment type="caution">
    <text evidence="2">The sequence shown here is derived from an EMBL/GenBank/DDBJ whole genome shotgun (WGS) entry which is preliminary data.</text>
</comment>
<dbReference type="InterPro" id="IPR029044">
    <property type="entry name" value="Nucleotide-diphossugar_trans"/>
</dbReference>
<organism evidence="2 3">
    <name type="scientific">Priestia megaterium</name>
    <name type="common">Bacillus megaterium</name>
    <dbReference type="NCBI Taxonomy" id="1404"/>
    <lineage>
        <taxon>Bacteria</taxon>
        <taxon>Bacillati</taxon>
        <taxon>Bacillota</taxon>
        <taxon>Bacilli</taxon>
        <taxon>Bacillales</taxon>
        <taxon>Bacillaceae</taxon>
        <taxon>Priestia</taxon>
    </lineage>
</organism>
<evidence type="ECO:0000313" key="2">
    <source>
        <dbReference type="EMBL" id="MDD9781339.1"/>
    </source>
</evidence>
<evidence type="ECO:0000259" key="1">
    <source>
        <dbReference type="Pfam" id="PF00535"/>
    </source>
</evidence>
<dbReference type="PANTHER" id="PTHR43630:SF2">
    <property type="entry name" value="GLYCOSYLTRANSFERASE"/>
    <property type="match status" value="1"/>
</dbReference>
<protein>
    <submittedName>
        <fullName evidence="2">Glycosyltransferase family 2 protein</fullName>
    </submittedName>
</protein>
<reference evidence="2 3" key="1">
    <citation type="submission" date="2023-02" db="EMBL/GenBank/DDBJ databases">
        <authorList>
            <person name="Olszewska D."/>
        </authorList>
    </citation>
    <scope>NUCLEOTIDE SEQUENCE [LARGE SCALE GENOMIC DNA]</scope>
    <source>
        <strain evidence="2 3">FDU301</strain>
    </source>
</reference>
<dbReference type="Proteomes" id="UP001213771">
    <property type="component" value="Unassembled WGS sequence"/>
</dbReference>
<dbReference type="Gene3D" id="3.90.550.10">
    <property type="entry name" value="Spore Coat Polysaccharide Biosynthesis Protein SpsA, Chain A"/>
    <property type="match status" value="1"/>
</dbReference>
<dbReference type="AlphaFoldDB" id="A0ABD4WMB8"/>
<dbReference type="InterPro" id="IPR011990">
    <property type="entry name" value="TPR-like_helical_dom_sf"/>
</dbReference>
<dbReference type="InterPro" id="IPR019734">
    <property type="entry name" value="TPR_rpt"/>
</dbReference>
<evidence type="ECO:0000313" key="3">
    <source>
        <dbReference type="Proteomes" id="UP001213771"/>
    </source>
</evidence>
<dbReference type="RefSeq" id="WP_274588519.1">
    <property type="nucleotide sequence ID" value="NZ_JARAOX010000103.1"/>
</dbReference>
<proteinExistence type="predicted"/>
<name>A0ABD4WMB8_PRIMG</name>
<dbReference type="PANTHER" id="PTHR43630">
    <property type="entry name" value="POLY-BETA-1,6-N-ACETYL-D-GLUCOSAMINE SYNTHASE"/>
    <property type="match status" value="1"/>
</dbReference>
<dbReference type="CDD" id="cd02511">
    <property type="entry name" value="Beta4Glucosyltransferase"/>
    <property type="match status" value="1"/>
</dbReference>
<dbReference type="Pfam" id="PF00535">
    <property type="entry name" value="Glycos_transf_2"/>
    <property type="match status" value="1"/>
</dbReference>
<accession>A0ABD4WMB8</accession>